<dbReference type="EMBL" id="AM482189">
    <property type="protein sequence ID" value="CAN64217.1"/>
    <property type="molecule type" value="Genomic_DNA"/>
</dbReference>
<evidence type="ECO:0000313" key="1">
    <source>
        <dbReference type="EMBL" id="CAN64217.1"/>
    </source>
</evidence>
<protein>
    <submittedName>
        <fullName evidence="1">Uncharacterized protein</fullName>
    </submittedName>
</protein>
<sequence length="117" mass="13162">MEKNEVRIEEDRKEEKKTISIYYHAPKRLPLLPKLTSSIFSRSTARRFPCALTFASKVRSMAELVEDKEAGVAVVASGSGEGTEESKGLNRSHTFLDARTEEGRCYVNVCPFGFLEM</sequence>
<accession>A5C4K7</accession>
<proteinExistence type="predicted"/>
<reference evidence="1" key="1">
    <citation type="journal article" date="2007" name="PLoS ONE">
        <title>The first genome sequence of an elite grapevine cultivar (Pinot noir Vitis vinifera L.): coping with a highly heterozygous genome.</title>
        <authorList>
            <person name="Velasco R."/>
            <person name="Zharkikh A."/>
            <person name="Troggio M."/>
            <person name="Cartwright D.A."/>
            <person name="Cestaro A."/>
            <person name="Pruss D."/>
            <person name="Pindo M."/>
            <person name="FitzGerald L.M."/>
            <person name="Vezzulli S."/>
            <person name="Reid J."/>
            <person name="Malacarne G."/>
            <person name="Iliev D."/>
            <person name="Coppola G."/>
            <person name="Wardell B."/>
            <person name="Micheletti D."/>
            <person name="Macalma T."/>
            <person name="Facci M."/>
            <person name="Mitchell J.T."/>
            <person name="Perazzolli M."/>
            <person name="Eldredge G."/>
            <person name="Gatto P."/>
            <person name="Oyzerski R."/>
            <person name="Moretto M."/>
            <person name="Gutin N."/>
            <person name="Stefanini M."/>
            <person name="Chen Y."/>
            <person name="Segala C."/>
            <person name="Davenport C."/>
            <person name="Dematte L."/>
            <person name="Mraz A."/>
            <person name="Battilana J."/>
            <person name="Stormo K."/>
            <person name="Costa F."/>
            <person name="Tao Q."/>
            <person name="Si-Ammour A."/>
            <person name="Harkins T."/>
            <person name="Lackey A."/>
            <person name="Perbost C."/>
            <person name="Taillon B."/>
            <person name="Stella A."/>
            <person name="Solovyev V."/>
            <person name="Fawcett J.A."/>
            <person name="Sterck L."/>
            <person name="Vandepoele K."/>
            <person name="Grando S.M."/>
            <person name="Toppo S."/>
            <person name="Moser C."/>
            <person name="Lanchbury J."/>
            <person name="Bogden R."/>
            <person name="Skolnick M."/>
            <person name="Sgaramella V."/>
            <person name="Bhatnagar S.K."/>
            <person name="Fontana P."/>
            <person name="Gutin A."/>
            <person name="Van de Peer Y."/>
            <person name="Salamini F."/>
            <person name="Viola R."/>
        </authorList>
    </citation>
    <scope>NUCLEOTIDE SEQUENCE</scope>
</reference>
<organism evidence="1">
    <name type="scientific">Vitis vinifera</name>
    <name type="common">Grape</name>
    <dbReference type="NCBI Taxonomy" id="29760"/>
    <lineage>
        <taxon>Eukaryota</taxon>
        <taxon>Viridiplantae</taxon>
        <taxon>Streptophyta</taxon>
        <taxon>Embryophyta</taxon>
        <taxon>Tracheophyta</taxon>
        <taxon>Spermatophyta</taxon>
        <taxon>Magnoliopsida</taxon>
        <taxon>eudicotyledons</taxon>
        <taxon>Gunneridae</taxon>
        <taxon>Pentapetalae</taxon>
        <taxon>rosids</taxon>
        <taxon>Vitales</taxon>
        <taxon>Vitaceae</taxon>
        <taxon>Viteae</taxon>
        <taxon>Vitis</taxon>
    </lineage>
</organism>
<name>A5C4K7_VITVI</name>
<gene>
    <name evidence="1" type="ORF">VITISV_013998</name>
</gene>
<dbReference type="ExpressionAtlas" id="A5C4K7">
    <property type="expression patterns" value="baseline and differential"/>
</dbReference>
<dbReference type="AlphaFoldDB" id="A5C4K7"/>